<sequence>MMDTKTDKKWFTADDVELAKSALDDLPDLTEKRLTKSSVLEQLMPQIILLSESKGYSAEDIKSALESVEITVGIKAVRDILNSKKKTGKKVRQTRTVTTPADQPAVNGQQTN</sequence>
<dbReference type="PATRIC" id="fig|1354255.3.peg.4472"/>
<protein>
    <recommendedName>
        <fullName evidence="4">Molybdopterin-guanine dinucleotide biosynthesis protein MobC</fullName>
    </recommendedName>
</protein>
<evidence type="ECO:0008006" key="4">
    <source>
        <dbReference type="Google" id="ProtNLM"/>
    </source>
</evidence>
<dbReference type="EMBL" id="LXEO01000070">
    <property type="protein sequence ID" value="OAT14656.1"/>
    <property type="molecule type" value="Genomic_DNA"/>
</dbReference>
<comment type="caution">
    <text evidence="2">The sequence shown here is derived from an EMBL/GenBank/DDBJ whole genome shotgun (WGS) entry which is preliminary data.</text>
</comment>
<keyword evidence="3" id="KW-1185">Reference proteome</keyword>
<dbReference type="Proteomes" id="UP000078286">
    <property type="component" value="Unassembled WGS sequence"/>
</dbReference>
<feature type="compositionally biased region" description="Polar residues" evidence="1">
    <location>
        <begin position="94"/>
        <end position="112"/>
    </location>
</feature>
<gene>
    <name evidence="2" type="ORF">M979_4342</name>
</gene>
<evidence type="ECO:0000256" key="1">
    <source>
        <dbReference type="SAM" id="MobiDB-lite"/>
    </source>
</evidence>
<name>A0A1B7HG96_9ENTR</name>
<feature type="compositionally biased region" description="Basic residues" evidence="1">
    <location>
        <begin position="84"/>
        <end position="93"/>
    </location>
</feature>
<proteinExistence type="predicted"/>
<dbReference type="AlphaFoldDB" id="A0A1B7HG96"/>
<evidence type="ECO:0000313" key="3">
    <source>
        <dbReference type="Proteomes" id="UP000078286"/>
    </source>
</evidence>
<dbReference type="RefSeq" id="WP_245164804.1">
    <property type="nucleotide sequence ID" value="NZ_LXEO01000070.1"/>
</dbReference>
<feature type="region of interest" description="Disordered" evidence="1">
    <location>
        <begin position="84"/>
        <end position="112"/>
    </location>
</feature>
<reference evidence="2 3" key="1">
    <citation type="submission" date="2016-04" db="EMBL/GenBank/DDBJ databases">
        <title>ATOL: Assembling a taxonomically balanced genome-scale reconstruction of the evolutionary history of the Enterobacteriaceae.</title>
        <authorList>
            <person name="Plunkett G.III."/>
            <person name="Neeno-Eckwall E.C."/>
            <person name="Glasner J.D."/>
            <person name="Perna N.T."/>
        </authorList>
    </citation>
    <scope>NUCLEOTIDE SEQUENCE [LARGE SCALE GENOMIC DNA]</scope>
    <source>
        <strain evidence="2 3">ATCC 51607</strain>
    </source>
</reference>
<accession>A0A1B7HG96</accession>
<organism evidence="2 3">
    <name type="scientific">Buttiauxella noackiae ATCC 51607</name>
    <dbReference type="NCBI Taxonomy" id="1354255"/>
    <lineage>
        <taxon>Bacteria</taxon>
        <taxon>Pseudomonadati</taxon>
        <taxon>Pseudomonadota</taxon>
        <taxon>Gammaproteobacteria</taxon>
        <taxon>Enterobacterales</taxon>
        <taxon>Enterobacteriaceae</taxon>
        <taxon>Buttiauxella</taxon>
    </lineage>
</organism>
<evidence type="ECO:0000313" key="2">
    <source>
        <dbReference type="EMBL" id="OAT14656.1"/>
    </source>
</evidence>